<dbReference type="Proteomes" id="UP000594638">
    <property type="component" value="Unassembled WGS sequence"/>
</dbReference>
<accession>A0A8S0S0P5</accession>
<reference evidence="1 2" key="1">
    <citation type="submission" date="2019-12" db="EMBL/GenBank/DDBJ databases">
        <authorList>
            <person name="Alioto T."/>
            <person name="Alioto T."/>
            <person name="Gomez Garrido J."/>
        </authorList>
    </citation>
    <scope>NUCLEOTIDE SEQUENCE [LARGE SCALE GENOMIC DNA]</scope>
</reference>
<proteinExistence type="predicted"/>
<evidence type="ECO:0000313" key="1">
    <source>
        <dbReference type="EMBL" id="CAA2985059.1"/>
    </source>
</evidence>
<evidence type="ECO:0000313" key="2">
    <source>
        <dbReference type="Proteomes" id="UP000594638"/>
    </source>
</evidence>
<dbReference type="Gramene" id="OE9A001781T1">
    <property type="protein sequence ID" value="OE9A001781C1"/>
    <property type="gene ID" value="OE9A001781"/>
</dbReference>
<comment type="caution">
    <text evidence="1">The sequence shown here is derived from an EMBL/GenBank/DDBJ whole genome shotgun (WGS) entry which is preliminary data.</text>
</comment>
<gene>
    <name evidence="1" type="ORF">OLEA9_A001781</name>
</gene>
<dbReference type="OrthoDB" id="194358at2759"/>
<organism evidence="1 2">
    <name type="scientific">Olea europaea subsp. europaea</name>
    <dbReference type="NCBI Taxonomy" id="158383"/>
    <lineage>
        <taxon>Eukaryota</taxon>
        <taxon>Viridiplantae</taxon>
        <taxon>Streptophyta</taxon>
        <taxon>Embryophyta</taxon>
        <taxon>Tracheophyta</taxon>
        <taxon>Spermatophyta</taxon>
        <taxon>Magnoliopsida</taxon>
        <taxon>eudicotyledons</taxon>
        <taxon>Gunneridae</taxon>
        <taxon>Pentapetalae</taxon>
        <taxon>asterids</taxon>
        <taxon>lamiids</taxon>
        <taxon>Lamiales</taxon>
        <taxon>Oleaceae</taxon>
        <taxon>Oleeae</taxon>
        <taxon>Olea</taxon>
    </lineage>
</organism>
<name>A0A8S0S0P5_OLEEU</name>
<protein>
    <submittedName>
        <fullName evidence="1">Uncharacterized protein</fullName>
    </submittedName>
</protein>
<dbReference type="AlphaFoldDB" id="A0A8S0S0P5"/>
<dbReference type="EMBL" id="CACTIH010003790">
    <property type="protein sequence ID" value="CAA2985059.1"/>
    <property type="molecule type" value="Genomic_DNA"/>
</dbReference>
<sequence>MGQGLSRGQFQENDLFVAVQIGELETVEAKANENPNLLRVKTIHRKLSALYFVVRQIEVICVLLDWCSNPNIFNRRK</sequence>
<keyword evidence="2" id="KW-1185">Reference proteome</keyword>